<organism evidence="3 6">
    <name type="scientific">Chaetomium fimeti</name>
    <dbReference type="NCBI Taxonomy" id="1854472"/>
    <lineage>
        <taxon>Eukaryota</taxon>
        <taxon>Fungi</taxon>
        <taxon>Dikarya</taxon>
        <taxon>Ascomycota</taxon>
        <taxon>Pezizomycotina</taxon>
        <taxon>Sordariomycetes</taxon>
        <taxon>Sordariomycetidae</taxon>
        <taxon>Sordariales</taxon>
        <taxon>Chaetomiaceae</taxon>
        <taxon>Chaetomium</taxon>
    </lineage>
</organism>
<gene>
    <name evidence="5" type="ORF">B0H64DRAFT_377599</name>
    <name evidence="3" type="ORF">B0H64DRAFT_378400</name>
    <name evidence="4" type="ORF">B0H64DRAFT_446040</name>
    <name evidence="2" type="ORF">B0H64DRAFT_446882</name>
</gene>
<feature type="region of interest" description="Disordered" evidence="1">
    <location>
        <begin position="1"/>
        <end position="32"/>
    </location>
</feature>
<dbReference type="GeneID" id="87839484"/>
<accession>A0AAE0H5X7</accession>
<evidence type="ECO:0000313" key="2">
    <source>
        <dbReference type="EMBL" id="KAK3290562.1"/>
    </source>
</evidence>
<evidence type="ECO:0000313" key="3">
    <source>
        <dbReference type="EMBL" id="KAK3290588.1"/>
    </source>
</evidence>
<dbReference type="EMBL" id="JAUEPN010000008">
    <property type="protein sequence ID" value="KAK3292040.1"/>
    <property type="molecule type" value="Genomic_DNA"/>
</dbReference>
<evidence type="ECO:0000313" key="4">
    <source>
        <dbReference type="EMBL" id="KAK3292040.1"/>
    </source>
</evidence>
<dbReference type="EMBL" id="JAUEPN010000008">
    <property type="protein sequence ID" value="KAK3292049.1"/>
    <property type="molecule type" value="Genomic_DNA"/>
</dbReference>
<comment type="caution">
    <text evidence="3">The sequence shown here is derived from an EMBL/GenBank/DDBJ whole genome shotgun (WGS) entry which is preliminary data.</text>
</comment>
<dbReference type="Proteomes" id="UP001278766">
    <property type="component" value="Unassembled WGS sequence"/>
</dbReference>
<evidence type="ECO:0000256" key="1">
    <source>
        <dbReference type="SAM" id="MobiDB-lite"/>
    </source>
</evidence>
<dbReference type="EMBL" id="JAUEPN010000012">
    <property type="protein sequence ID" value="KAK3290562.1"/>
    <property type="molecule type" value="Genomic_DNA"/>
</dbReference>
<sequence>MATERTKTPPTGAQASAQAAQSKEQSQALQDMHTEVLSKTHDPGKEVEFLGEHLPQPPEVTVTSKPGMTITKTVYPPLPDGRFGKTVIHLQSHPEQEGHHGG</sequence>
<feature type="compositionally biased region" description="Low complexity" evidence="1">
    <location>
        <begin position="13"/>
        <end position="30"/>
    </location>
</feature>
<reference evidence="3" key="1">
    <citation type="journal article" date="2023" name="Mol. Phylogenet. Evol.">
        <title>Genome-scale phylogeny and comparative genomics of the fungal order Sordariales.</title>
        <authorList>
            <person name="Hensen N."/>
            <person name="Bonometti L."/>
            <person name="Westerberg I."/>
            <person name="Brannstrom I.O."/>
            <person name="Guillou S."/>
            <person name="Cros-Aarteil S."/>
            <person name="Calhoun S."/>
            <person name="Haridas S."/>
            <person name="Kuo A."/>
            <person name="Mondo S."/>
            <person name="Pangilinan J."/>
            <person name="Riley R."/>
            <person name="LaButti K."/>
            <person name="Andreopoulos B."/>
            <person name="Lipzen A."/>
            <person name="Chen C."/>
            <person name="Yan M."/>
            <person name="Daum C."/>
            <person name="Ng V."/>
            <person name="Clum A."/>
            <person name="Steindorff A."/>
            <person name="Ohm R.A."/>
            <person name="Martin F."/>
            <person name="Silar P."/>
            <person name="Natvig D.O."/>
            <person name="Lalanne C."/>
            <person name="Gautier V."/>
            <person name="Ament-Velasquez S.L."/>
            <person name="Kruys A."/>
            <person name="Hutchinson M.I."/>
            <person name="Powell A.J."/>
            <person name="Barry K."/>
            <person name="Miller A.N."/>
            <person name="Grigoriev I.V."/>
            <person name="Debuchy R."/>
            <person name="Gladieux P."/>
            <person name="Hiltunen Thoren M."/>
            <person name="Johannesson H."/>
        </authorList>
    </citation>
    <scope>NUCLEOTIDE SEQUENCE</scope>
    <source>
        <strain evidence="3">CBS 168.71</strain>
    </source>
</reference>
<evidence type="ECO:0000313" key="6">
    <source>
        <dbReference type="Proteomes" id="UP001278766"/>
    </source>
</evidence>
<protein>
    <submittedName>
        <fullName evidence="3">Uncharacterized protein</fullName>
    </submittedName>
</protein>
<dbReference type="EMBL" id="JAUEPN010000012">
    <property type="protein sequence ID" value="KAK3290588.1"/>
    <property type="molecule type" value="Genomic_DNA"/>
</dbReference>
<reference evidence="3" key="2">
    <citation type="submission" date="2023-06" db="EMBL/GenBank/DDBJ databases">
        <authorList>
            <consortium name="Lawrence Berkeley National Laboratory"/>
            <person name="Haridas S."/>
            <person name="Hensen N."/>
            <person name="Bonometti L."/>
            <person name="Westerberg I."/>
            <person name="Brannstrom I.O."/>
            <person name="Guillou S."/>
            <person name="Cros-Aarteil S."/>
            <person name="Calhoun S."/>
            <person name="Kuo A."/>
            <person name="Mondo S."/>
            <person name="Pangilinan J."/>
            <person name="Riley R."/>
            <person name="Labutti K."/>
            <person name="Andreopoulos B."/>
            <person name="Lipzen A."/>
            <person name="Chen C."/>
            <person name="Yanf M."/>
            <person name="Daum C."/>
            <person name="Ng V."/>
            <person name="Clum A."/>
            <person name="Steindorff A."/>
            <person name="Ohm R."/>
            <person name="Martin F."/>
            <person name="Silar P."/>
            <person name="Natvig D."/>
            <person name="Lalanne C."/>
            <person name="Gautier V."/>
            <person name="Ament-Velasquez S.L."/>
            <person name="Kruys A."/>
            <person name="Hutchinson M.I."/>
            <person name="Powell A.J."/>
            <person name="Barry K."/>
            <person name="Miller A.N."/>
            <person name="Grigoriev I.V."/>
            <person name="Debuchy R."/>
            <person name="Gladieux P."/>
            <person name="Thoren M.H."/>
            <person name="Johannesson H."/>
        </authorList>
    </citation>
    <scope>NUCLEOTIDE SEQUENCE</scope>
    <source>
        <strain evidence="3">CBS 168.71</strain>
    </source>
</reference>
<keyword evidence="6" id="KW-1185">Reference proteome</keyword>
<dbReference type="AlphaFoldDB" id="A0AAE0H5X7"/>
<name>A0AAE0H5X7_9PEZI</name>
<proteinExistence type="predicted"/>
<evidence type="ECO:0000313" key="5">
    <source>
        <dbReference type="EMBL" id="KAK3292049.1"/>
    </source>
</evidence>
<dbReference type="RefSeq" id="XP_062655563.1">
    <property type="nucleotide sequence ID" value="XM_062802536.1"/>
</dbReference>